<keyword evidence="2" id="KW-0472">Membrane</keyword>
<feature type="region of interest" description="Disordered" evidence="1">
    <location>
        <begin position="1"/>
        <end position="48"/>
    </location>
</feature>
<protein>
    <submittedName>
        <fullName evidence="3">Uncharacterized protein</fullName>
    </submittedName>
</protein>
<reference evidence="3 4" key="1">
    <citation type="journal article" date="2014" name="Agronomy (Basel)">
        <title>A Draft Genome Sequence for Ensete ventricosum, the Drought-Tolerant Tree Against Hunger.</title>
        <authorList>
            <person name="Harrison J."/>
            <person name="Moore K.A."/>
            <person name="Paszkiewicz K."/>
            <person name="Jones T."/>
            <person name="Grant M."/>
            <person name="Ambacheew D."/>
            <person name="Muzemil S."/>
            <person name="Studholme D.J."/>
        </authorList>
    </citation>
    <scope>NUCLEOTIDE SEQUENCE [LARGE SCALE GENOMIC DNA]</scope>
</reference>
<evidence type="ECO:0000256" key="2">
    <source>
        <dbReference type="SAM" id="Phobius"/>
    </source>
</evidence>
<dbReference type="Proteomes" id="UP000287651">
    <property type="component" value="Unassembled WGS sequence"/>
</dbReference>
<organism evidence="3 4">
    <name type="scientific">Ensete ventricosum</name>
    <name type="common">Abyssinian banana</name>
    <name type="synonym">Musa ensete</name>
    <dbReference type="NCBI Taxonomy" id="4639"/>
    <lineage>
        <taxon>Eukaryota</taxon>
        <taxon>Viridiplantae</taxon>
        <taxon>Streptophyta</taxon>
        <taxon>Embryophyta</taxon>
        <taxon>Tracheophyta</taxon>
        <taxon>Spermatophyta</taxon>
        <taxon>Magnoliopsida</taxon>
        <taxon>Liliopsida</taxon>
        <taxon>Zingiberales</taxon>
        <taxon>Musaceae</taxon>
        <taxon>Ensete</taxon>
    </lineage>
</organism>
<feature type="compositionally biased region" description="Basic and acidic residues" evidence="1">
    <location>
        <begin position="1"/>
        <end position="10"/>
    </location>
</feature>
<evidence type="ECO:0000313" key="3">
    <source>
        <dbReference type="EMBL" id="RRT36749.1"/>
    </source>
</evidence>
<evidence type="ECO:0000256" key="1">
    <source>
        <dbReference type="SAM" id="MobiDB-lite"/>
    </source>
</evidence>
<feature type="transmembrane region" description="Helical" evidence="2">
    <location>
        <begin position="104"/>
        <end position="125"/>
    </location>
</feature>
<proteinExistence type="predicted"/>
<gene>
    <name evidence="3" type="ORF">B296_00057154</name>
</gene>
<keyword evidence="2" id="KW-1133">Transmembrane helix</keyword>
<evidence type="ECO:0000313" key="4">
    <source>
        <dbReference type="Proteomes" id="UP000287651"/>
    </source>
</evidence>
<keyword evidence="2" id="KW-0812">Transmembrane</keyword>
<accession>A0A426XB82</accession>
<dbReference type="EMBL" id="AMZH03023175">
    <property type="protein sequence ID" value="RRT36749.1"/>
    <property type="molecule type" value="Genomic_DNA"/>
</dbReference>
<comment type="caution">
    <text evidence="3">The sequence shown here is derived from an EMBL/GenBank/DDBJ whole genome shotgun (WGS) entry which is preliminary data.</text>
</comment>
<dbReference type="AlphaFoldDB" id="A0A426XB82"/>
<name>A0A426XB82_ENSVE</name>
<sequence length="249" mass="27361">MDGGRKDDVAATHALGRRPRATGPSTPPFSERRSSTTTPSVGSTFRPHSRSTVFCSTAAVHAYTLFVFSDMIAVEFTCSDRFVCNIEKHTFGESMRAGDGTATSGWFCLLVVVVVVYALCFVYNFGRTESSFLHINFHLVRPLRMMTTASAKRVQLFHPFRPAVAWPLSMSSILEALHQALVAVVETSLLSGIASNRHRTTAIVYVEEKGRHGCRREGIGIEGARCHSDGEHIEEAAMGGWRGHGTRRS</sequence>